<proteinExistence type="predicted"/>
<dbReference type="EMBL" id="QASN01000020">
    <property type="protein sequence ID" value="PTU73734.1"/>
    <property type="molecule type" value="Genomic_DNA"/>
</dbReference>
<evidence type="ECO:0000313" key="3">
    <source>
        <dbReference type="Proteomes" id="UP000244064"/>
    </source>
</evidence>
<sequence>MRIPLVLALTLGIVVMRAEAGGDGHARQLFIEQGSPEQPLLISGHFDSYVACGSQLATWHAFPAGVRFSVEADAGAFRTTTPGLPDSISFHEATIERYRQLPCDQLQRRTFSIDLAETHGVVLPENATDVTITAEYLGVQSNILRL</sequence>
<dbReference type="Proteomes" id="UP000244064">
    <property type="component" value="Unassembled WGS sequence"/>
</dbReference>
<comment type="caution">
    <text evidence="2">The sequence shown here is derived from an EMBL/GenBank/DDBJ whole genome shotgun (WGS) entry which is preliminary data.</text>
</comment>
<keyword evidence="3" id="KW-1185">Reference proteome</keyword>
<accession>A0A2T5P7P2</accession>
<gene>
    <name evidence="2" type="ORF">DBO85_15630</name>
</gene>
<name>A0A2T5P7P2_9PSED</name>
<reference evidence="2 3" key="1">
    <citation type="submission" date="2018-04" db="EMBL/GenBank/DDBJ databases">
        <title>Pseudomonas sp. nov., isolated from mangrove soil.</title>
        <authorList>
            <person name="Chen C."/>
        </authorList>
    </citation>
    <scope>NUCLEOTIDE SEQUENCE [LARGE SCALE GENOMIC DNA]</scope>
    <source>
        <strain evidence="2 3">TC-11</strain>
    </source>
</reference>
<feature type="signal peptide" evidence="1">
    <location>
        <begin position="1"/>
        <end position="20"/>
    </location>
</feature>
<protein>
    <submittedName>
        <fullName evidence="2">Uncharacterized protein</fullName>
    </submittedName>
</protein>
<evidence type="ECO:0000256" key="1">
    <source>
        <dbReference type="SAM" id="SignalP"/>
    </source>
</evidence>
<evidence type="ECO:0000313" key="2">
    <source>
        <dbReference type="EMBL" id="PTU73734.1"/>
    </source>
</evidence>
<organism evidence="2 3">
    <name type="scientific">Pseudomonas mangrovi</name>
    <dbReference type="NCBI Taxonomy" id="2161748"/>
    <lineage>
        <taxon>Bacteria</taxon>
        <taxon>Pseudomonadati</taxon>
        <taxon>Pseudomonadota</taxon>
        <taxon>Gammaproteobacteria</taxon>
        <taxon>Pseudomonadales</taxon>
        <taxon>Pseudomonadaceae</taxon>
        <taxon>Pseudomonas</taxon>
    </lineage>
</organism>
<dbReference type="RefSeq" id="WP_108108178.1">
    <property type="nucleotide sequence ID" value="NZ_QASN01000020.1"/>
</dbReference>
<feature type="chain" id="PRO_5015761532" evidence="1">
    <location>
        <begin position="21"/>
        <end position="146"/>
    </location>
</feature>
<dbReference type="AlphaFoldDB" id="A0A2T5P7P2"/>
<keyword evidence="1" id="KW-0732">Signal</keyword>